<keyword evidence="1" id="KW-0812">Transmembrane</keyword>
<gene>
    <name evidence="2" type="ORF">H8Z79_15220</name>
</gene>
<name>A0ABR7I5S2_9FIRM</name>
<proteinExistence type="predicted"/>
<evidence type="ECO:0000313" key="3">
    <source>
        <dbReference type="Proteomes" id="UP000633936"/>
    </source>
</evidence>
<comment type="caution">
    <text evidence="2">The sequence shown here is derived from an EMBL/GenBank/DDBJ whole genome shotgun (WGS) entry which is preliminary data.</text>
</comment>
<keyword evidence="3" id="KW-1185">Reference proteome</keyword>
<dbReference type="Proteomes" id="UP000633936">
    <property type="component" value="Unassembled WGS sequence"/>
</dbReference>
<evidence type="ECO:0000256" key="1">
    <source>
        <dbReference type="SAM" id="Phobius"/>
    </source>
</evidence>
<reference evidence="2 3" key="1">
    <citation type="submission" date="2020-08" db="EMBL/GenBank/DDBJ databases">
        <title>Genome public.</title>
        <authorList>
            <person name="Liu C."/>
            <person name="Sun Q."/>
        </authorList>
    </citation>
    <scope>NUCLEOTIDE SEQUENCE [LARGE SCALE GENOMIC DNA]</scope>
    <source>
        <strain evidence="2 3">27-44</strain>
    </source>
</reference>
<accession>A0ABR7I5S2</accession>
<protein>
    <submittedName>
        <fullName evidence="2">Uncharacterized protein</fullName>
    </submittedName>
</protein>
<keyword evidence="1" id="KW-0472">Membrane</keyword>
<keyword evidence="1" id="KW-1133">Transmembrane helix</keyword>
<dbReference type="RefSeq" id="WP_015543517.1">
    <property type="nucleotide sequence ID" value="NZ_JACOQE010000015.1"/>
</dbReference>
<sequence length="119" mass="12940">MSDLNKKITELLSDSCKAAPDMTHSLKIIGDGDMKEGMKTIAEFFEENGMKKGALFGTAGTLTVIGLIVGVKKIYSMKKAHKEKGEKILSGLQQGIANESTESIENYDSIREVNEEGNI</sequence>
<feature type="transmembrane region" description="Helical" evidence="1">
    <location>
        <begin position="54"/>
        <end position="75"/>
    </location>
</feature>
<organism evidence="2 3">
    <name type="scientific">Blautia intestinalis</name>
    <dbReference type="NCBI Taxonomy" id="2763028"/>
    <lineage>
        <taxon>Bacteria</taxon>
        <taxon>Bacillati</taxon>
        <taxon>Bacillota</taxon>
        <taxon>Clostridia</taxon>
        <taxon>Lachnospirales</taxon>
        <taxon>Lachnospiraceae</taxon>
        <taxon>Blautia</taxon>
    </lineage>
</organism>
<dbReference type="EMBL" id="JACOQE010000015">
    <property type="protein sequence ID" value="MBC5741745.1"/>
    <property type="molecule type" value="Genomic_DNA"/>
</dbReference>
<evidence type="ECO:0000313" key="2">
    <source>
        <dbReference type="EMBL" id="MBC5741745.1"/>
    </source>
</evidence>